<dbReference type="SUPFAM" id="SSF55821">
    <property type="entry name" value="YrdC/RibB"/>
    <property type="match status" value="1"/>
</dbReference>
<dbReference type="PROSITE" id="PS51163">
    <property type="entry name" value="YRDC"/>
    <property type="match status" value="1"/>
</dbReference>
<proteinExistence type="predicted"/>
<organism evidence="2 3">
    <name type="scientific">Agromyces mariniharenae</name>
    <dbReference type="NCBI Taxonomy" id="2604423"/>
    <lineage>
        <taxon>Bacteria</taxon>
        <taxon>Bacillati</taxon>
        <taxon>Actinomycetota</taxon>
        <taxon>Actinomycetes</taxon>
        <taxon>Micrococcales</taxon>
        <taxon>Microbacteriaceae</taxon>
        <taxon>Agromyces</taxon>
    </lineage>
</organism>
<dbReference type="InterPro" id="IPR017945">
    <property type="entry name" value="DHBP_synth_RibB-like_a/b_dom"/>
</dbReference>
<dbReference type="InterPro" id="IPR006070">
    <property type="entry name" value="Sua5-like_dom"/>
</dbReference>
<gene>
    <name evidence="2" type="ORF">FYC51_04255</name>
</gene>
<name>A0A5S4V424_9MICO</name>
<dbReference type="Proteomes" id="UP000325243">
    <property type="component" value="Unassembled WGS sequence"/>
</dbReference>
<dbReference type="GO" id="GO:0003725">
    <property type="term" value="F:double-stranded RNA binding"/>
    <property type="evidence" value="ECO:0007669"/>
    <property type="project" value="InterPro"/>
</dbReference>
<dbReference type="Gene3D" id="3.90.870.10">
    <property type="entry name" value="DHBP synthase"/>
    <property type="match status" value="1"/>
</dbReference>
<evidence type="ECO:0000313" key="3">
    <source>
        <dbReference type="Proteomes" id="UP000325243"/>
    </source>
</evidence>
<dbReference type="RefSeq" id="WP_148732411.1">
    <property type="nucleotide sequence ID" value="NZ_VSSB01000001.1"/>
</dbReference>
<feature type="domain" description="YrdC-like" evidence="1">
    <location>
        <begin position="9"/>
        <end position="214"/>
    </location>
</feature>
<reference evidence="2 3" key="1">
    <citation type="submission" date="2019-08" db="EMBL/GenBank/DDBJ databases">
        <authorList>
            <person name="Hu J."/>
        </authorList>
    </citation>
    <scope>NUCLEOTIDE SEQUENCE [LARGE SCALE GENOMIC DNA]</scope>
    <source>
        <strain evidence="2 3">NEAU-184</strain>
    </source>
</reference>
<dbReference type="EMBL" id="VSSB01000001">
    <property type="protein sequence ID" value="TYL52948.1"/>
    <property type="molecule type" value="Genomic_DNA"/>
</dbReference>
<protein>
    <recommendedName>
        <fullName evidence="1">YrdC-like domain-containing protein</fullName>
    </recommendedName>
</protein>
<evidence type="ECO:0000259" key="1">
    <source>
        <dbReference type="PROSITE" id="PS51163"/>
    </source>
</evidence>
<accession>A0A5S4V424</accession>
<comment type="caution">
    <text evidence="2">The sequence shown here is derived from an EMBL/GenBank/DDBJ whole genome shotgun (WGS) entry which is preliminary data.</text>
</comment>
<evidence type="ECO:0000313" key="2">
    <source>
        <dbReference type="EMBL" id="TYL52948.1"/>
    </source>
</evidence>
<keyword evidence="3" id="KW-1185">Reference proteome</keyword>
<sequence>MEICSYDDTEAIAEAVGVIRAGGVVGTHFGTVFGLLVDGSHAGVADEIMAIKGAARGHKPLAVATRPGRFVELIDVASLPHDVRRLTEESWFVDRLAGMVAVRAPAAPAMAIPEHLVSEVDGRRWVQVFDPLRMPGASDLISAMWDAGVDWVAGTSMNESGQPEIVDLEDAVDFAERHGLALLFQPAAMHEASGSLPILQLDPAGLRLDRQGIIAHADLERAIGESIDASQAIPAHFPPMAVPPALLDGLDPAHATAELLRLLYPLYRSA</sequence>
<dbReference type="AlphaFoldDB" id="A0A5S4V424"/>